<protein>
    <recommendedName>
        <fullName evidence="4">F-box domain-containing protein</fullName>
    </recommendedName>
</protein>
<evidence type="ECO:0000313" key="2">
    <source>
        <dbReference type="EMBL" id="RYC92658.1"/>
    </source>
</evidence>
<feature type="compositionally biased region" description="Low complexity" evidence="1">
    <location>
        <begin position="48"/>
        <end position="57"/>
    </location>
</feature>
<accession>A0A4Q2W2H8</accession>
<evidence type="ECO:0000313" key="3">
    <source>
        <dbReference type="Proteomes" id="UP000290540"/>
    </source>
</evidence>
<evidence type="ECO:0000256" key="1">
    <source>
        <dbReference type="SAM" id="MobiDB-lite"/>
    </source>
</evidence>
<sequence length="74" mass="8217">MDHIPNEILSHIFSYLLIERESIVCATTGLIISCPSALSVTDEMISRPPISSEQSRSSRVRTRSKTTLIPGINF</sequence>
<dbReference type="Proteomes" id="UP000290540">
    <property type="component" value="Unassembled WGS sequence"/>
</dbReference>
<gene>
    <name evidence="2" type="ORF">BFJ63_vAg4391</name>
</gene>
<evidence type="ECO:0008006" key="4">
    <source>
        <dbReference type="Google" id="ProtNLM"/>
    </source>
</evidence>
<dbReference type="EMBL" id="MQTW01000023">
    <property type="protein sequence ID" value="RYC92658.1"/>
    <property type="molecule type" value="Genomic_DNA"/>
</dbReference>
<dbReference type="AlphaFoldDB" id="A0A4Q2W2H8"/>
<feature type="region of interest" description="Disordered" evidence="1">
    <location>
        <begin position="48"/>
        <end position="74"/>
    </location>
</feature>
<proteinExistence type="predicted"/>
<name>A0A4Q2W2H8_FUSOX</name>
<organism evidence="2 3">
    <name type="scientific">Fusarium oxysporum f. sp. narcissi</name>
    <dbReference type="NCBI Taxonomy" id="451672"/>
    <lineage>
        <taxon>Eukaryota</taxon>
        <taxon>Fungi</taxon>
        <taxon>Dikarya</taxon>
        <taxon>Ascomycota</taxon>
        <taxon>Pezizomycotina</taxon>
        <taxon>Sordariomycetes</taxon>
        <taxon>Hypocreomycetidae</taxon>
        <taxon>Hypocreales</taxon>
        <taxon>Nectriaceae</taxon>
        <taxon>Fusarium</taxon>
        <taxon>Fusarium oxysporum species complex</taxon>
    </lineage>
</organism>
<comment type="caution">
    <text evidence="2">The sequence shown here is derived from an EMBL/GenBank/DDBJ whole genome shotgun (WGS) entry which is preliminary data.</text>
</comment>
<reference evidence="2 3" key="1">
    <citation type="submission" date="2016-12" db="EMBL/GenBank/DDBJ databases">
        <title>Draft genome sequence of Fusarium oxysporum causing rot on Narcissus.</title>
        <authorList>
            <person name="Armitage A.D."/>
            <person name="Taylor A."/>
            <person name="Clarkson J.P."/>
            <person name="Harrison R.J."/>
            <person name="Jackson A.C."/>
        </authorList>
    </citation>
    <scope>NUCLEOTIDE SEQUENCE [LARGE SCALE GENOMIC DNA]</scope>
    <source>
        <strain evidence="2 3">N139</strain>
    </source>
</reference>